<organism evidence="3 4">
    <name type="scientific">Rodentibacter caecimuris</name>
    <dbReference type="NCBI Taxonomy" id="1796644"/>
    <lineage>
        <taxon>Bacteria</taxon>
        <taxon>Pseudomonadati</taxon>
        <taxon>Pseudomonadota</taxon>
        <taxon>Gammaproteobacteria</taxon>
        <taxon>Pasteurellales</taxon>
        <taxon>Pasteurellaceae</taxon>
        <taxon>Rodentibacter</taxon>
    </lineage>
</organism>
<dbReference type="InterPro" id="IPR050708">
    <property type="entry name" value="T6SS_VgrG/RHS"/>
</dbReference>
<comment type="caution">
    <text evidence="3">The sequence shown here is derived from an EMBL/GenBank/DDBJ whole genome shotgun (WGS) entry which is preliminary data.</text>
</comment>
<dbReference type="PANTHER" id="PTHR32305">
    <property type="match status" value="1"/>
</dbReference>
<dbReference type="InterPro" id="IPR007053">
    <property type="entry name" value="LRAT_dom"/>
</dbReference>
<protein>
    <recommendedName>
        <fullName evidence="5">LRAT domain-containing protein</fullName>
    </recommendedName>
</protein>
<sequence length="321" mass="37086">MGRRLAKWKLNKGGEKALHSEFIWDGSHLVQEIRHDHKNGTETNRTFTYIYRHPNSYEPLAQCLARTDGQGNRIEHEVNYFHCDQIGIPREMTDSDGKLIWRGRYDAWGGFIRERYPKNTAGIHQPFRLQNQYYDEETGLHYNFLRYYDPITGRFMTQDPIGLKGGMNLYQFAPNVQAWVDPLGLARFCTRALKALPGSSDIDPNFRGGLDLGFFHEHIFYDDGTNIGYGGDGLFSETSIQGYKCSSTHYDDETMRQAVNNVKNRTKPTLEKADNGEIVIRNNPVFGNDNYSLLMNNCQDFATEVEKDILKIKKVKYAWEN</sequence>
<dbReference type="Gene3D" id="3.90.1720.10">
    <property type="entry name" value="endopeptidase domain like (from Nostoc punctiforme)"/>
    <property type="match status" value="1"/>
</dbReference>
<dbReference type="Pfam" id="PF03527">
    <property type="entry name" value="RHS"/>
    <property type="match status" value="1"/>
</dbReference>
<name>A0AAJ3K5C2_9PAST</name>
<proteinExistence type="predicted"/>
<reference evidence="3 4" key="1">
    <citation type="submission" date="2016-10" db="EMBL/GenBank/DDBJ databases">
        <title>Rodentibacter gen. nov. and new species.</title>
        <authorList>
            <person name="Christensen H."/>
        </authorList>
    </citation>
    <scope>NUCLEOTIDE SEQUENCE [LARGE SCALE GENOMIC DNA]</scope>
    <source>
        <strain evidence="3 4">199137021</strain>
    </source>
</reference>
<evidence type="ECO:0008006" key="5">
    <source>
        <dbReference type="Google" id="ProtNLM"/>
    </source>
</evidence>
<evidence type="ECO:0000313" key="3">
    <source>
        <dbReference type="EMBL" id="OOF73314.1"/>
    </source>
</evidence>
<accession>A0AAJ3K5C2</accession>
<dbReference type="Pfam" id="PF04970">
    <property type="entry name" value="LRAT"/>
    <property type="match status" value="1"/>
</dbReference>
<gene>
    <name evidence="3" type="ORF">BKG90_01560</name>
</gene>
<evidence type="ECO:0000259" key="2">
    <source>
        <dbReference type="Pfam" id="PF04970"/>
    </source>
</evidence>
<feature type="domain" description="LRAT" evidence="2">
    <location>
        <begin position="257"/>
        <end position="306"/>
    </location>
</feature>
<dbReference type="InterPro" id="IPR022385">
    <property type="entry name" value="Rhs_assc_core"/>
</dbReference>
<dbReference type="InterPro" id="IPR001826">
    <property type="entry name" value="RHS"/>
</dbReference>
<dbReference type="PRINTS" id="PR00394">
    <property type="entry name" value="RHSPROTEIN"/>
</dbReference>
<evidence type="ECO:0000313" key="4">
    <source>
        <dbReference type="Proteomes" id="UP000188998"/>
    </source>
</evidence>
<dbReference type="AlphaFoldDB" id="A0AAJ3K5C2"/>
<dbReference type="EMBL" id="MLAB01000004">
    <property type="protein sequence ID" value="OOF73314.1"/>
    <property type="molecule type" value="Genomic_DNA"/>
</dbReference>
<dbReference type="Gene3D" id="2.180.10.10">
    <property type="entry name" value="RHS repeat-associated core"/>
    <property type="match status" value="1"/>
</dbReference>
<dbReference type="PANTHER" id="PTHR32305:SF15">
    <property type="entry name" value="PROTEIN RHSA-RELATED"/>
    <property type="match status" value="1"/>
</dbReference>
<dbReference type="Proteomes" id="UP000188998">
    <property type="component" value="Unassembled WGS sequence"/>
</dbReference>
<feature type="domain" description="RHS protein conserved region" evidence="1">
    <location>
        <begin position="79"/>
        <end position="115"/>
    </location>
</feature>
<keyword evidence="4" id="KW-1185">Reference proteome</keyword>
<evidence type="ECO:0000259" key="1">
    <source>
        <dbReference type="Pfam" id="PF03527"/>
    </source>
</evidence>
<dbReference type="NCBIfam" id="TIGR03696">
    <property type="entry name" value="Rhs_assc_core"/>
    <property type="match status" value="1"/>
</dbReference>